<sequence length="189" mass="21400">MLLATLSVLFYSEIPLFRQPQEKIQLHALRWILIPHAIAGTFALIGGPFQFSRRLRQHHRELHRIAGRLYAASVGLAAPLAVLSTAYSHYPKAIYFKVAIVFQAAAWVITTGCGIYAAMRRRFAVHRVWMVRSYAVTFTFVATRVLQPIPAWNHLGRFWFAAAIICITCLALLVPQIGRSSRLLVMRLS</sequence>
<keyword evidence="1" id="KW-1133">Transmembrane helix</keyword>
<keyword evidence="1" id="KW-0472">Membrane</keyword>
<feature type="transmembrane region" description="Helical" evidence="1">
    <location>
        <begin position="28"/>
        <end position="49"/>
    </location>
</feature>
<feature type="transmembrane region" description="Helical" evidence="1">
    <location>
        <begin position="69"/>
        <end position="88"/>
    </location>
</feature>
<protein>
    <submittedName>
        <fullName evidence="2">Uncharacterized protein</fullName>
    </submittedName>
</protein>
<organism evidence="2 3">
    <name type="scientific">Granulicella aggregans</name>
    <dbReference type="NCBI Taxonomy" id="474949"/>
    <lineage>
        <taxon>Bacteria</taxon>
        <taxon>Pseudomonadati</taxon>
        <taxon>Acidobacteriota</taxon>
        <taxon>Terriglobia</taxon>
        <taxon>Terriglobales</taxon>
        <taxon>Acidobacteriaceae</taxon>
        <taxon>Granulicella</taxon>
    </lineage>
</organism>
<evidence type="ECO:0000256" key="1">
    <source>
        <dbReference type="SAM" id="Phobius"/>
    </source>
</evidence>
<dbReference type="InterPro" id="IPR018750">
    <property type="entry name" value="DUF2306_membrane"/>
</dbReference>
<keyword evidence="3" id="KW-1185">Reference proteome</keyword>
<dbReference type="AlphaFoldDB" id="A0A7W8E3C6"/>
<keyword evidence="1" id="KW-0812">Transmembrane</keyword>
<feature type="transmembrane region" description="Helical" evidence="1">
    <location>
        <begin position="129"/>
        <end position="146"/>
    </location>
</feature>
<dbReference type="EMBL" id="JACHIP010000001">
    <property type="protein sequence ID" value="MBB5056015.1"/>
    <property type="molecule type" value="Genomic_DNA"/>
</dbReference>
<feature type="transmembrane region" description="Helical" evidence="1">
    <location>
        <begin position="94"/>
        <end position="117"/>
    </location>
</feature>
<accession>A0A7W8E3C6</accession>
<proteinExistence type="predicted"/>
<gene>
    <name evidence="2" type="ORF">HDF16_000684</name>
</gene>
<dbReference type="Pfam" id="PF10067">
    <property type="entry name" value="DUF2306"/>
    <property type="match status" value="1"/>
</dbReference>
<dbReference type="Proteomes" id="UP000540989">
    <property type="component" value="Unassembled WGS sequence"/>
</dbReference>
<reference evidence="2 3" key="1">
    <citation type="submission" date="2020-08" db="EMBL/GenBank/DDBJ databases">
        <title>Genomic Encyclopedia of Type Strains, Phase IV (KMG-V): Genome sequencing to study the core and pangenomes of soil and plant-associated prokaryotes.</title>
        <authorList>
            <person name="Whitman W."/>
        </authorList>
    </citation>
    <scope>NUCLEOTIDE SEQUENCE [LARGE SCALE GENOMIC DNA]</scope>
    <source>
        <strain evidence="2 3">M8UP14</strain>
    </source>
</reference>
<evidence type="ECO:0000313" key="2">
    <source>
        <dbReference type="EMBL" id="MBB5056015.1"/>
    </source>
</evidence>
<comment type="caution">
    <text evidence="2">The sequence shown here is derived from an EMBL/GenBank/DDBJ whole genome shotgun (WGS) entry which is preliminary data.</text>
</comment>
<evidence type="ECO:0000313" key="3">
    <source>
        <dbReference type="Proteomes" id="UP000540989"/>
    </source>
</evidence>
<feature type="transmembrane region" description="Helical" evidence="1">
    <location>
        <begin position="158"/>
        <end position="178"/>
    </location>
</feature>
<dbReference type="RefSeq" id="WP_184213725.1">
    <property type="nucleotide sequence ID" value="NZ_JACHIP010000001.1"/>
</dbReference>
<name>A0A7W8E3C6_9BACT</name>